<feature type="transmembrane region" description="Helical" evidence="1">
    <location>
        <begin position="97"/>
        <end position="117"/>
    </location>
</feature>
<sequence>MTTTPEFRFAMAALFAAIAVVCAVSAIVAARRPGPTERALSRFAERSGLRVSADVQPRLEAFLRTRTVVERWALAVAVLGCGALLLTPLGGIQAFPVLVAVPILFAVMMVIAAVSALRARLFAPAAGAARLARLRVTRTSDYLGRGPRALTWVLASAAGVGAVWVAVALIRGDIAPVPFAVAALTAAVPAGILGAALPRLERRILDTGQPAGSELELAWDDALRASALNAGRQTSAVLFVVALFLAVAAVTASADGDIGWGYTLFVWCQLPLLYVYPTTGARLPRPLYPDGAPGGTAVSA</sequence>
<dbReference type="AlphaFoldDB" id="A0A9W6HPC5"/>
<dbReference type="Proteomes" id="UP001142291">
    <property type="component" value="Unassembled WGS sequence"/>
</dbReference>
<keyword evidence="3" id="KW-1185">Reference proteome</keyword>
<keyword evidence="1" id="KW-1133">Transmembrane helix</keyword>
<evidence type="ECO:0000256" key="1">
    <source>
        <dbReference type="SAM" id="Phobius"/>
    </source>
</evidence>
<evidence type="ECO:0000313" key="2">
    <source>
        <dbReference type="EMBL" id="GLJ96250.1"/>
    </source>
</evidence>
<proteinExistence type="predicted"/>
<feature type="transmembrane region" description="Helical" evidence="1">
    <location>
        <begin position="258"/>
        <end position="276"/>
    </location>
</feature>
<reference evidence="2" key="1">
    <citation type="journal article" date="2014" name="Int. J. Syst. Evol. Microbiol.">
        <title>Complete genome sequence of Corynebacterium casei LMG S-19264T (=DSM 44701T), isolated from a smear-ripened cheese.</title>
        <authorList>
            <consortium name="US DOE Joint Genome Institute (JGI-PGF)"/>
            <person name="Walter F."/>
            <person name="Albersmeier A."/>
            <person name="Kalinowski J."/>
            <person name="Ruckert C."/>
        </authorList>
    </citation>
    <scope>NUCLEOTIDE SEQUENCE</scope>
    <source>
        <strain evidence="2">VKM Ac-1940</strain>
    </source>
</reference>
<dbReference type="EMBL" id="BSER01000009">
    <property type="protein sequence ID" value="GLJ96250.1"/>
    <property type="molecule type" value="Genomic_DNA"/>
</dbReference>
<protein>
    <submittedName>
        <fullName evidence="2">Uncharacterized protein</fullName>
    </submittedName>
</protein>
<comment type="caution">
    <text evidence="2">The sequence shown here is derived from an EMBL/GenBank/DDBJ whole genome shotgun (WGS) entry which is preliminary data.</text>
</comment>
<reference evidence="2" key="2">
    <citation type="submission" date="2023-01" db="EMBL/GenBank/DDBJ databases">
        <authorList>
            <person name="Sun Q."/>
            <person name="Evtushenko L."/>
        </authorList>
    </citation>
    <scope>NUCLEOTIDE SEQUENCE</scope>
    <source>
        <strain evidence="2">VKM Ac-1940</strain>
    </source>
</reference>
<organism evidence="2 3">
    <name type="scientific">Microbacterium dextranolyticum</name>
    <dbReference type="NCBI Taxonomy" id="36806"/>
    <lineage>
        <taxon>Bacteria</taxon>
        <taxon>Bacillati</taxon>
        <taxon>Actinomycetota</taxon>
        <taxon>Actinomycetes</taxon>
        <taxon>Micrococcales</taxon>
        <taxon>Microbacteriaceae</taxon>
        <taxon>Microbacterium</taxon>
    </lineage>
</organism>
<name>A0A9W6HPC5_9MICO</name>
<gene>
    <name evidence="2" type="ORF">GCM10017591_23130</name>
</gene>
<dbReference type="RefSeq" id="WP_204963331.1">
    <property type="nucleotide sequence ID" value="NZ_BAAAUR010000001.1"/>
</dbReference>
<keyword evidence="1" id="KW-0472">Membrane</keyword>
<feature type="transmembrane region" description="Helical" evidence="1">
    <location>
        <begin position="234"/>
        <end position="252"/>
    </location>
</feature>
<feature type="transmembrane region" description="Helical" evidence="1">
    <location>
        <begin position="12"/>
        <end position="30"/>
    </location>
</feature>
<feature type="transmembrane region" description="Helical" evidence="1">
    <location>
        <begin position="149"/>
        <end position="170"/>
    </location>
</feature>
<keyword evidence="1" id="KW-0812">Transmembrane</keyword>
<accession>A0A9W6HPC5</accession>
<evidence type="ECO:0000313" key="3">
    <source>
        <dbReference type="Proteomes" id="UP001142291"/>
    </source>
</evidence>
<feature type="transmembrane region" description="Helical" evidence="1">
    <location>
        <begin position="72"/>
        <end position="91"/>
    </location>
</feature>
<feature type="transmembrane region" description="Helical" evidence="1">
    <location>
        <begin position="176"/>
        <end position="197"/>
    </location>
</feature>